<reference evidence="2" key="1">
    <citation type="submission" date="2019-09" db="EMBL/GenBank/DDBJ databases">
        <title>Organ-specific transcriptomic study of the physiology of the cattle tick, Rhipicephalus microplus.</title>
        <authorList>
            <person name="Tirloni L."/>
            <person name="Braz G."/>
            <person name="Gandara A.C.P."/>
            <person name="Sabadin G.A."/>
            <person name="da Silva R.M."/>
            <person name="Guizzo M.G."/>
            <person name="Machado J.A."/>
            <person name="Costa E.P."/>
            <person name="Gomes H.F."/>
            <person name="Moraes J."/>
            <person name="Mota M.B.S."/>
            <person name="Mesquita R.D."/>
            <person name="Alvarenga P.H."/>
            <person name="Alves F."/>
            <person name="Seixas A."/>
            <person name="da Fonseca R.N."/>
            <person name="Fogaca A."/>
            <person name="Logullo C."/>
            <person name="Tanaka A."/>
            <person name="Daffre S."/>
            <person name="Termignoni C."/>
            <person name="Vaz I.S.Jr."/>
            <person name="Oliveira P.L."/>
            <person name="Ribeiro J.M."/>
        </authorList>
    </citation>
    <scope>NUCLEOTIDE SEQUENCE</scope>
    <source>
        <strain evidence="2">Porto Alegre</strain>
    </source>
</reference>
<organism evidence="2">
    <name type="scientific">Rhipicephalus microplus</name>
    <name type="common">Cattle tick</name>
    <name type="synonym">Boophilus microplus</name>
    <dbReference type="NCBI Taxonomy" id="6941"/>
    <lineage>
        <taxon>Eukaryota</taxon>
        <taxon>Metazoa</taxon>
        <taxon>Ecdysozoa</taxon>
        <taxon>Arthropoda</taxon>
        <taxon>Chelicerata</taxon>
        <taxon>Arachnida</taxon>
        <taxon>Acari</taxon>
        <taxon>Parasitiformes</taxon>
        <taxon>Ixodida</taxon>
        <taxon>Ixodoidea</taxon>
        <taxon>Ixodidae</taxon>
        <taxon>Rhipicephalinae</taxon>
        <taxon>Rhipicephalus</taxon>
        <taxon>Boophilus</taxon>
    </lineage>
</organism>
<proteinExistence type="predicted"/>
<name>A0A6M2DAI1_RHIMP</name>
<accession>A0A6M2DAI1</accession>
<evidence type="ECO:0000256" key="1">
    <source>
        <dbReference type="SAM" id="SignalP"/>
    </source>
</evidence>
<keyword evidence="1" id="KW-0732">Signal</keyword>
<protein>
    <submittedName>
        <fullName evidence="2">Putative secreted protein</fullName>
    </submittedName>
</protein>
<dbReference type="AlphaFoldDB" id="A0A6M2DAI1"/>
<evidence type="ECO:0000313" key="2">
    <source>
        <dbReference type="EMBL" id="NOV43145.1"/>
    </source>
</evidence>
<feature type="signal peptide" evidence="1">
    <location>
        <begin position="1"/>
        <end position="22"/>
    </location>
</feature>
<feature type="chain" id="PRO_5027039806" evidence="1">
    <location>
        <begin position="23"/>
        <end position="85"/>
    </location>
</feature>
<dbReference type="EMBL" id="GHWJ01010408">
    <property type="protein sequence ID" value="NOV43145.1"/>
    <property type="molecule type" value="Transcribed_RNA"/>
</dbReference>
<sequence length="85" mass="9879">MRCTFFCSFNFFLALSFQPASCSFIVMWWAVGYLGFWRIADDGEWPPLARLVPFCDPYNLKVTLACRVTKLPYSFAVRLFAPFCL</sequence>